<comment type="caution">
    <text evidence="3">The sequence shown here is derived from an EMBL/GenBank/DDBJ whole genome shotgun (WGS) entry which is preliminary data.</text>
</comment>
<keyword evidence="4" id="KW-1185">Reference proteome</keyword>
<evidence type="ECO:0000256" key="1">
    <source>
        <dbReference type="SAM" id="MobiDB-lite"/>
    </source>
</evidence>
<feature type="domain" description="Amphi-Trp" evidence="2">
    <location>
        <begin position="4"/>
        <end position="79"/>
    </location>
</feature>
<feature type="region of interest" description="Disordered" evidence="1">
    <location>
        <begin position="72"/>
        <end position="108"/>
    </location>
</feature>
<accession>A0ABS4VXE3</accession>
<organism evidence="3 4">
    <name type="scientific">Pseudonocardia parietis</name>
    <dbReference type="NCBI Taxonomy" id="570936"/>
    <lineage>
        <taxon>Bacteria</taxon>
        <taxon>Bacillati</taxon>
        <taxon>Actinomycetota</taxon>
        <taxon>Actinomycetes</taxon>
        <taxon>Pseudonocardiales</taxon>
        <taxon>Pseudonocardiaceae</taxon>
        <taxon>Pseudonocardia</taxon>
    </lineage>
</organism>
<feature type="compositionally biased region" description="Low complexity" evidence="1">
    <location>
        <begin position="82"/>
        <end position="95"/>
    </location>
</feature>
<dbReference type="EMBL" id="JAGINU010000001">
    <property type="protein sequence ID" value="MBP2368586.1"/>
    <property type="molecule type" value="Genomic_DNA"/>
</dbReference>
<protein>
    <submittedName>
        <fullName evidence="3">Amphi-Trp domain-containing protein</fullName>
    </submittedName>
</protein>
<dbReference type="RefSeq" id="WP_210029955.1">
    <property type="nucleotide sequence ID" value="NZ_JAGINU010000001.1"/>
</dbReference>
<dbReference type="Proteomes" id="UP001519295">
    <property type="component" value="Unassembled WGS sequence"/>
</dbReference>
<dbReference type="InterPro" id="IPR027598">
    <property type="entry name" value="Amphi-Trp_dom"/>
</dbReference>
<dbReference type="NCBIfam" id="TIGR04354">
    <property type="entry name" value="amphi-Trp"/>
    <property type="match status" value="1"/>
</dbReference>
<reference evidence="3 4" key="1">
    <citation type="submission" date="2021-03" db="EMBL/GenBank/DDBJ databases">
        <title>Sequencing the genomes of 1000 actinobacteria strains.</title>
        <authorList>
            <person name="Klenk H.-P."/>
        </authorList>
    </citation>
    <scope>NUCLEOTIDE SEQUENCE [LARGE SCALE GENOMIC DNA]</scope>
    <source>
        <strain evidence="3 4">DSM 45256</strain>
    </source>
</reference>
<dbReference type="Pfam" id="PF20068">
    <property type="entry name" value="Amphi-Trp"/>
    <property type="match status" value="1"/>
</dbReference>
<name>A0ABS4VXE3_9PSEU</name>
<evidence type="ECO:0000313" key="3">
    <source>
        <dbReference type="EMBL" id="MBP2368586.1"/>
    </source>
</evidence>
<evidence type="ECO:0000313" key="4">
    <source>
        <dbReference type="Proteomes" id="UP001519295"/>
    </source>
</evidence>
<sequence length="108" mass="11426">MPDVEVSRTETLSRQEAARRLAALAAALADSGRAEVALGASTLVLHVPDQVRCEVEVEVEGDEVELEIELTWSTAPAPAQSPVEIPAADPAPAEHAPSKQAHRARASR</sequence>
<evidence type="ECO:0000259" key="2">
    <source>
        <dbReference type="Pfam" id="PF20068"/>
    </source>
</evidence>
<gene>
    <name evidence="3" type="ORF">JOF36_004282</name>
</gene>
<proteinExistence type="predicted"/>